<protein>
    <submittedName>
        <fullName evidence="2">Uncharacterized protein</fullName>
    </submittedName>
</protein>
<sequence length="112" mass="12529">MKSLFATNVPARSEGGENLFLPGKKVWREGNRQGKRVWKRAVKQLRVKTCQANDCIPLKKGSNRAQEEGGDRWSDLPQKKAKHQKGAPLPLFQLIQLAVKIGYLMDALAAFA</sequence>
<organism evidence="2 3">
    <name type="scientific">Erwinia pyri</name>
    <dbReference type="NCBI Taxonomy" id="3062598"/>
    <lineage>
        <taxon>Bacteria</taxon>
        <taxon>Pseudomonadati</taxon>
        <taxon>Pseudomonadota</taxon>
        <taxon>Gammaproteobacteria</taxon>
        <taxon>Enterobacterales</taxon>
        <taxon>Erwiniaceae</taxon>
        <taxon>Erwinia</taxon>
    </lineage>
</organism>
<name>A0AA50HM40_9GAMM</name>
<evidence type="ECO:0000313" key="2">
    <source>
        <dbReference type="EMBL" id="WLS78142.1"/>
    </source>
</evidence>
<gene>
    <name evidence="2" type="ORF">Q3V30_16970</name>
</gene>
<dbReference type="RefSeq" id="WP_306207703.1">
    <property type="nucleotide sequence ID" value="NZ_CP132353.1"/>
</dbReference>
<dbReference type="KEGG" id="epi:Q3V30_16970"/>
<reference evidence="2 3" key="1">
    <citation type="submission" date="2023-07" db="EMBL/GenBank/DDBJ databases">
        <title>Pathogenic bacteria of pear tree diseases.</title>
        <authorList>
            <person name="Zhang Z."/>
            <person name="He L."/>
            <person name="Huang R."/>
        </authorList>
    </citation>
    <scope>NUCLEOTIDE SEQUENCE [LARGE SCALE GENOMIC DNA]</scope>
    <source>
        <strain evidence="2 3">DE2</strain>
    </source>
</reference>
<evidence type="ECO:0000313" key="3">
    <source>
        <dbReference type="Proteomes" id="UP001228139"/>
    </source>
</evidence>
<dbReference type="EMBL" id="CP132353">
    <property type="protein sequence ID" value="WLS78142.1"/>
    <property type="molecule type" value="Genomic_DNA"/>
</dbReference>
<accession>A0AA50HM40</accession>
<dbReference type="AlphaFoldDB" id="A0AA50HM40"/>
<evidence type="ECO:0000256" key="1">
    <source>
        <dbReference type="SAM" id="MobiDB-lite"/>
    </source>
</evidence>
<proteinExistence type="predicted"/>
<dbReference type="Proteomes" id="UP001228139">
    <property type="component" value="Chromosome"/>
</dbReference>
<feature type="compositionally biased region" description="Basic and acidic residues" evidence="1">
    <location>
        <begin position="65"/>
        <end position="78"/>
    </location>
</feature>
<feature type="region of interest" description="Disordered" evidence="1">
    <location>
        <begin position="60"/>
        <end position="80"/>
    </location>
</feature>
<keyword evidence="3" id="KW-1185">Reference proteome</keyword>